<dbReference type="Gene3D" id="1.10.10.10">
    <property type="entry name" value="Winged helix-like DNA-binding domain superfamily/Winged helix DNA-binding domain"/>
    <property type="match status" value="1"/>
</dbReference>
<dbReference type="GO" id="GO:0006310">
    <property type="term" value="P:DNA recombination"/>
    <property type="evidence" value="ECO:0007669"/>
    <property type="project" value="UniProtKB-UniRule"/>
</dbReference>
<dbReference type="GO" id="GO:0003677">
    <property type="term" value="F:DNA binding"/>
    <property type="evidence" value="ECO:0007669"/>
    <property type="project" value="UniProtKB-KW"/>
</dbReference>
<dbReference type="Gene3D" id="3.40.50.300">
    <property type="entry name" value="P-loop containing nucleotide triphosphate hydrolases"/>
    <property type="match status" value="2"/>
</dbReference>
<dbReference type="InterPro" id="IPR004589">
    <property type="entry name" value="DNA_helicase_ATP-dep_RecQ"/>
</dbReference>
<protein>
    <recommendedName>
        <fullName evidence="16">DNA helicase RecQ</fullName>
        <ecNumber evidence="16">5.6.2.4</ecNumber>
    </recommendedName>
</protein>
<evidence type="ECO:0000256" key="15">
    <source>
        <dbReference type="ARBA" id="ARBA00034617"/>
    </source>
</evidence>
<comment type="cofactor">
    <cofactor evidence="1">
        <name>Mg(2+)</name>
        <dbReference type="ChEBI" id="CHEBI:18420"/>
    </cofactor>
</comment>
<dbReference type="RefSeq" id="WP_212684797.1">
    <property type="nucleotide sequence ID" value="NZ_JAGSPM010000007.1"/>
</dbReference>
<evidence type="ECO:0000256" key="9">
    <source>
        <dbReference type="ARBA" id="ARBA00022833"/>
    </source>
</evidence>
<dbReference type="EC" id="5.6.2.4" evidence="16"/>
<dbReference type="PROSITE" id="PS51194">
    <property type="entry name" value="HELICASE_CTER"/>
    <property type="match status" value="1"/>
</dbReference>
<evidence type="ECO:0000313" key="21">
    <source>
        <dbReference type="Proteomes" id="UP000680158"/>
    </source>
</evidence>
<evidence type="ECO:0000313" key="20">
    <source>
        <dbReference type="EMBL" id="MBR7747404.1"/>
    </source>
</evidence>
<dbReference type="InterPro" id="IPR027417">
    <property type="entry name" value="P-loop_NTPase"/>
</dbReference>
<dbReference type="PANTHER" id="PTHR13710:SF105">
    <property type="entry name" value="ATP-DEPENDENT DNA HELICASE Q1"/>
    <property type="match status" value="1"/>
</dbReference>
<dbReference type="Pfam" id="PF09382">
    <property type="entry name" value="RQC"/>
    <property type="match status" value="1"/>
</dbReference>
<evidence type="ECO:0000256" key="1">
    <source>
        <dbReference type="ARBA" id="ARBA00001946"/>
    </source>
</evidence>
<dbReference type="InterPro" id="IPR032284">
    <property type="entry name" value="RecQ_Zn-bd"/>
</dbReference>
<evidence type="ECO:0000259" key="18">
    <source>
        <dbReference type="PROSITE" id="PS51192"/>
    </source>
</evidence>
<keyword evidence="12" id="KW-0233">DNA recombination</keyword>
<evidence type="ECO:0000256" key="8">
    <source>
        <dbReference type="ARBA" id="ARBA00022806"/>
    </source>
</evidence>
<evidence type="ECO:0000256" key="4">
    <source>
        <dbReference type="ARBA" id="ARBA00022723"/>
    </source>
</evidence>
<dbReference type="InterPro" id="IPR001650">
    <property type="entry name" value="Helicase_C-like"/>
</dbReference>
<dbReference type="InterPro" id="IPR014001">
    <property type="entry name" value="Helicase_ATP-bd"/>
</dbReference>
<name>A0A941DER8_9BURK</name>
<comment type="caution">
    <text evidence="20">The sequence shown here is derived from an EMBL/GenBank/DDBJ whole genome shotgun (WGS) entry which is preliminary data.</text>
</comment>
<dbReference type="GO" id="GO:0043590">
    <property type="term" value="C:bacterial nucleoid"/>
    <property type="evidence" value="ECO:0007669"/>
    <property type="project" value="TreeGrafter"/>
</dbReference>
<keyword evidence="8 20" id="KW-0347">Helicase</keyword>
<keyword evidence="10" id="KW-0067">ATP-binding</keyword>
<evidence type="ECO:0000256" key="7">
    <source>
        <dbReference type="ARBA" id="ARBA00022801"/>
    </source>
</evidence>
<comment type="cofactor">
    <cofactor evidence="2">
        <name>Zn(2+)</name>
        <dbReference type="ChEBI" id="CHEBI:29105"/>
    </cofactor>
</comment>
<feature type="domain" description="Helicase ATP-binding" evidence="18">
    <location>
        <begin position="33"/>
        <end position="201"/>
    </location>
</feature>
<evidence type="ECO:0000256" key="10">
    <source>
        <dbReference type="ARBA" id="ARBA00022840"/>
    </source>
</evidence>
<dbReference type="SMART" id="SM00487">
    <property type="entry name" value="DEXDc"/>
    <property type="match status" value="1"/>
</dbReference>
<dbReference type="NCBIfam" id="TIGR00614">
    <property type="entry name" value="recQ_fam"/>
    <property type="match status" value="1"/>
</dbReference>
<keyword evidence="21" id="KW-1185">Reference proteome</keyword>
<dbReference type="GO" id="GO:0005737">
    <property type="term" value="C:cytoplasm"/>
    <property type="evidence" value="ECO:0007669"/>
    <property type="project" value="TreeGrafter"/>
</dbReference>
<evidence type="ECO:0000256" key="14">
    <source>
        <dbReference type="ARBA" id="ARBA00023235"/>
    </source>
</evidence>
<dbReference type="GO" id="GO:0009432">
    <property type="term" value="P:SOS response"/>
    <property type="evidence" value="ECO:0007669"/>
    <property type="project" value="UniProtKB-UniRule"/>
</dbReference>
<dbReference type="CDD" id="cd18794">
    <property type="entry name" value="SF2_C_RecQ"/>
    <property type="match status" value="1"/>
</dbReference>
<dbReference type="InterPro" id="IPR006293">
    <property type="entry name" value="DNA_helicase_ATP-dep_RecQ_bac"/>
</dbReference>
<dbReference type="GO" id="GO:0005524">
    <property type="term" value="F:ATP binding"/>
    <property type="evidence" value="ECO:0007669"/>
    <property type="project" value="UniProtKB-KW"/>
</dbReference>
<evidence type="ECO:0000259" key="19">
    <source>
        <dbReference type="PROSITE" id="PS51194"/>
    </source>
</evidence>
<proteinExistence type="inferred from homology"/>
<evidence type="ECO:0000256" key="16">
    <source>
        <dbReference type="NCBIfam" id="TIGR01389"/>
    </source>
</evidence>
<dbReference type="InterPro" id="IPR036388">
    <property type="entry name" value="WH-like_DNA-bd_sf"/>
</dbReference>
<dbReference type="SMART" id="SM00956">
    <property type="entry name" value="RQC"/>
    <property type="match status" value="1"/>
</dbReference>
<dbReference type="CDD" id="cd17920">
    <property type="entry name" value="DEXHc_RecQ"/>
    <property type="match status" value="1"/>
</dbReference>
<dbReference type="Pfam" id="PF16124">
    <property type="entry name" value="RecQ_Zn_bind"/>
    <property type="match status" value="1"/>
</dbReference>
<keyword evidence="9" id="KW-0862">Zinc</keyword>
<dbReference type="GO" id="GO:0046872">
    <property type="term" value="F:metal ion binding"/>
    <property type="evidence" value="ECO:0007669"/>
    <property type="project" value="UniProtKB-KW"/>
</dbReference>
<dbReference type="GO" id="GO:0006260">
    <property type="term" value="P:DNA replication"/>
    <property type="evidence" value="ECO:0007669"/>
    <property type="project" value="InterPro"/>
</dbReference>
<evidence type="ECO:0000256" key="12">
    <source>
        <dbReference type="ARBA" id="ARBA00023172"/>
    </source>
</evidence>
<dbReference type="Pfam" id="PF00271">
    <property type="entry name" value="Helicase_C"/>
    <property type="match status" value="1"/>
</dbReference>
<dbReference type="GO" id="GO:0030894">
    <property type="term" value="C:replisome"/>
    <property type="evidence" value="ECO:0007669"/>
    <property type="project" value="TreeGrafter"/>
</dbReference>
<dbReference type="FunFam" id="3.40.50.300:FF:000156">
    <property type="entry name" value="ATP-dependent DNA helicase recQ"/>
    <property type="match status" value="1"/>
</dbReference>
<dbReference type="GO" id="GO:0016787">
    <property type="term" value="F:hydrolase activity"/>
    <property type="evidence" value="ECO:0007669"/>
    <property type="project" value="UniProtKB-KW"/>
</dbReference>
<keyword evidence="13" id="KW-0234">DNA repair</keyword>
<feature type="domain" description="HRDC" evidence="17">
    <location>
        <begin position="536"/>
        <end position="610"/>
    </location>
</feature>
<dbReference type="Proteomes" id="UP000680158">
    <property type="component" value="Unassembled WGS sequence"/>
</dbReference>
<evidence type="ECO:0000256" key="13">
    <source>
        <dbReference type="ARBA" id="ARBA00023204"/>
    </source>
</evidence>
<evidence type="ECO:0000256" key="11">
    <source>
        <dbReference type="ARBA" id="ARBA00023125"/>
    </source>
</evidence>
<sequence>MQLISTPEQDQALHLLQTVFGYPAFRSQQGQIVDHVVKGGDALVLMPTGGGKSLCYQIPALIRHGVGIVVSPLIALMQDQVDALAEVGVRAAFLNSTQSFDEALKIERMMREGEIDLVYIAPERLMTQRCLELLSVTPIALFAIDEAHCVSQWGHDFRPEYIKLSVLHERFPEVPRIALTATADQQTRDEIIHRLQLENAMQFVSSFDRPNIRYQIVEKANGRKQLLDFINAQHSGDAGIVYCLSRKKVEETAEFLNENGITALPYHAGMEQSERARNQARFLREDGIVMTATIAFGMGIDKPDVRFVAHLDLPKSIEGYYQETGRAGRDGASANAWMAYGLQDVVQQRRMIDESEANETFKRVQGVKLDAMLGLCETLNCRRVHILDYFGQSSQACGNCDTCLSPPSSFDGTVAAQKILSTIYRVDQRFAAGHVIEVLRGIDTERVKQWRHDQLSTYGIGSDKSEAEWRAILRQMIALGLVSVDYENYSALKLTEHSRAVLRSEITIQLRQYKKAEKAVKHKRQSAKDFSEANLSESEQAIFERLRWWRVETAKAHNTAAFIIFHDSTLREIAKAKPRSMEDLRGVTGVGAKKLESYGAEIVKLIAEFL</sequence>
<keyword evidence="5" id="KW-0547">Nucleotide-binding</keyword>
<dbReference type="PROSITE" id="PS50967">
    <property type="entry name" value="HRDC"/>
    <property type="match status" value="1"/>
</dbReference>
<dbReference type="FunFam" id="3.40.50.300:FF:000296">
    <property type="entry name" value="ATP-dependent DNA helicase RecQ"/>
    <property type="match status" value="1"/>
</dbReference>
<evidence type="ECO:0000256" key="3">
    <source>
        <dbReference type="ARBA" id="ARBA00005446"/>
    </source>
</evidence>
<dbReference type="Gene3D" id="1.10.150.80">
    <property type="entry name" value="HRDC domain"/>
    <property type="match status" value="1"/>
</dbReference>
<dbReference type="SUPFAM" id="SSF52540">
    <property type="entry name" value="P-loop containing nucleoside triphosphate hydrolases"/>
    <property type="match status" value="2"/>
</dbReference>
<dbReference type="AlphaFoldDB" id="A0A941DER8"/>
<evidence type="ECO:0000256" key="5">
    <source>
        <dbReference type="ARBA" id="ARBA00022741"/>
    </source>
</evidence>
<dbReference type="EMBL" id="JAGSPM010000007">
    <property type="protein sequence ID" value="MBR7747404.1"/>
    <property type="molecule type" value="Genomic_DNA"/>
</dbReference>
<accession>A0A941DER8</accession>
<dbReference type="Pfam" id="PF00570">
    <property type="entry name" value="HRDC"/>
    <property type="match status" value="1"/>
</dbReference>
<dbReference type="GO" id="GO:0043138">
    <property type="term" value="F:3'-5' DNA helicase activity"/>
    <property type="evidence" value="ECO:0007669"/>
    <property type="project" value="UniProtKB-EC"/>
</dbReference>
<dbReference type="NCBIfam" id="TIGR01389">
    <property type="entry name" value="recQ"/>
    <property type="match status" value="1"/>
</dbReference>
<comment type="similarity">
    <text evidence="3">Belongs to the helicase family. RecQ subfamily.</text>
</comment>
<keyword evidence="7 20" id="KW-0378">Hydrolase</keyword>
<dbReference type="PROSITE" id="PS51192">
    <property type="entry name" value="HELICASE_ATP_BIND_1"/>
    <property type="match status" value="1"/>
</dbReference>
<feature type="domain" description="Helicase C-terminal" evidence="19">
    <location>
        <begin position="222"/>
        <end position="372"/>
    </location>
</feature>
<keyword evidence="11" id="KW-0238">DNA-binding</keyword>
<dbReference type="GO" id="GO:0006281">
    <property type="term" value="P:DNA repair"/>
    <property type="evidence" value="ECO:0007669"/>
    <property type="project" value="UniProtKB-KW"/>
</dbReference>
<dbReference type="SUPFAM" id="SSF47819">
    <property type="entry name" value="HRDC-like"/>
    <property type="match status" value="1"/>
</dbReference>
<evidence type="ECO:0000256" key="6">
    <source>
        <dbReference type="ARBA" id="ARBA00022763"/>
    </source>
</evidence>
<dbReference type="InterPro" id="IPR010997">
    <property type="entry name" value="HRDC-like_sf"/>
</dbReference>
<dbReference type="SMART" id="SM00341">
    <property type="entry name" value="HRDC"/>
    <property type="match status" value="1"/>
</dbReference>
<dbReference type="InterPro" id="IPR011545">
    <property type="entry name" value="DEAD/DEAH_box_helicase_dom"/>
</dbReference>
<gene>
    <name evidence="20" type="primary">recQ</name>
    <name evidence="20" type="ORF">KDM92_12500</name>
</gene>
<keyword evidence="6" id="KW-0227">DNA damage</keyword>
<dbReference type="InterPro" id="IPR018982">
    <property type="entry name" value="RQC_domain"/>
</dbReference>
<dbReference type="SMART" id="SM00490">
    <property type="entry name" value="HELICc"/>
    <property type="match status" value="1"/>
</dbReference>
<dbReference type="PANTHER" id="PTHR13710">
    <property type="entry name" value="DNA HELICASE RECQ FAMILY MEMBER"/>
    <property type="match status" value="1"/>
</dbReference>
<reference evidence="20 21" key="1">
    <citation type="submission" date="2021-04" db="EMBL/GenBank/DDBJ databases">
        <title>novel species isolated from subtropical streams in China.</title>
        <authorList>
            <person name="Lu H."/>
        </authorList>
    </citation>
    <scope>NUCLEOTIDE SEQUENCE [LARGE SCALE GENOMIC DNA]</scope>
    <source>
        <strain evidence="20 21">BYS107W</strain>
    </source>
</reference>
<keyword evidence="4" id="KW-0479">Metal-binding</keyword>
<keyword evidence="14" id="KW-0413">Isomerase</keyword>
<dbReference type="InterPro" id="IPR044876">
    <property type="entry name" value="HRDC_dom_sf"/>
</dbReference>
<evidence type="ECO:0000259" key="17">
    <source>
        <dbReference type="PROSITE" id="PS50967"/>
    </source>
</evidence>
<dbReference type="FunFam" id="1.10.10.10:FF:000175">
    <property type="entry name" value="ATP-dependent DNA helicase RecQ"/>
    <property type="match status" value="1"/>
</dbReference>
<comment type="catalytic activity">
    <reaction evidence="15">
        <text>Couples ATP hydrolysis with the unwinding of duplex DNA by translocating in the 3'-5' direction.</text>
        <dbReference type="EC" id="5.6.2.4"/>
    </reaction>
</comment>
<dbReference type="GO" id="GO:0009378">
    <property type="term" value="F:four-way junction helicase activity"/>
    <property type="evidence" value="ECO:0007669"/>
    <property type="project" value="TreeGrafter"/>
</dbReference>
<organism evidence="20 21">
    <name type="scientific">Undibacterium baiyunense</name>
    <dbReference type="NCBI Taxonomy" id="2828731"/>
    <lineage>
        <taxon>Bacteria</taxon>
        <taxon>Pseudomonadati</taxon>
        <taxon>Pseudomonadota</taxon>
        <taxon>Betaproteobacteria</taxon>
        <taxon>Burkholderiales</taxon>
        <taxon>Oxalobacteraceae</taxon>
        <taxon>Undibacterium</taxon>
    </lineage>
</organism>
<dbReference type="Pfam" id="PF00270">
    <property type="entry name" value="DEAD"/>
    <property type="match status" value="1"/>
</dbReference>
<dbReference type="InterPro" id="IPR002121">
    <property type="entry name" value="HRDC_dom"/>
</dbReference>
<evidence type="ECO:0000256" key="2">
    <source>
        <dbReference type="ARBA" id="ARBA00001947"/>
    </source>
</evidence>